<organism evidence="1 2">
    <name type="scientific">Ammoniphilus resinae</name>
    <dbReference type="NCBI Taxonomy" id="861532"/>
    <lineage>
        <taxon>Bacteria</taxon>
        <taxon>Bacillati</taxon>
        <taxon>Bacillota</taxon>
        <taxon>Bacilli</taxon>
        <taxon>Bacillales</taxon>
        <taxon>Paenibacillaceae</taxon>
        <taxon>Aneurinibacillus group</taxon>
        <taxon>Ammoniphilus</taxon>
    </lineage>
</organism>
<sequence>MGKQIQVDFGETIVKTKEEKSRKLWFIGFVLAHSRYKYVEWRDRPFTTRDVIQCH</sequence>
<evidence type="ECO:0000313" key="1">
    <source>
        <dbReference type="EMBL" id="MBP1934989.1"/>
    </source>
</evidence>
<dbReference type="Proteomes" id="UP001519343">
    <property type="component" value="Unassembled WGS sequence"/>
</dbReference>
<protein>
    <submittedName>
        <fullName evidence="1">Transposase</fullName>
    </submittedName>
</protein>
<gene>
    <name evidence="1" type="ORF">J2Z37_005009</name>
</gene>
<proteinExistence type="predicted"/>
<comment type="caution">
    <text evidence="1">The sequence shown here is derived from an EMBL/GenBank/DDBJ whole genome shotgun (WGS) entry which is preliminary data.</text>
</comment>
<evidence type="ECO:0000313" key="2">
    <source>
        <dbReference type="Proteomes" id="UP001519343"/>
    </source>
</evidence>
<dbReference type="EMBL" id="JAGGKT010000034">
    <property type="protein sequence ID" value="MBP1934989.1"/>
    <property type="molecule type" value="Genomic_DNA"/>
</dbReference>
<name>A0ABS4GXK4_9BACL</name>
<keyword evidence="2" id="KW-1185">Reference proteome</keyword>
<accession>A0ABS4GXK4</accession>
<reference evidence="1 2" key="1">
    <citation type="submission" date="2021-03" db="EMBL/GenBank/DDBJ databases">
        <title>Genomic Encyclopedia of Type Strains, Phase IV (KMG-IV): sequencing the most valuable type-strain genomes for metagenomic binning, comparative biology and taxonomic classification.</title>
        <authorList>
            <person name="Goeker M."/>
        </authorList>
    </citation>
    <scope>NUCLEOTIDE SEQUENCE [LARGE SCALE GENOMIC DNA]</scope>
    <source>
        <strain evidence="1 2">DSM 24738</strain>
    </source>
</reference>